<accession>A0ABD3X5A7</accession>
<protein>
    <recommendedName>
        <fullName evidence="2">Sialate O-acetylesterase domain-containing protein</fullName>
    </recommendedName>
</protein>
<organism evidence="3 4">
    <name type="scientific">Sinanodonta woodiana</name>
    <name type="common">Chinese pond mussel</name>
    <name type="synonym">Anodonta woodiana</name>
    <dbReference type="NCBI Taxonomy" id="1069815"/>
    <lineage>
        <taxon>Eukaryota</taxon>
        <taxon>Metazoa</taxon>
        <taxon>Spiralia</taxon>
        <taxon>Lophotrochozoa</taxon>
        <taxon>Mollusca</taxon>
        <taxon>Bivalvia</taxon>
        <taxon>Autobranchia</taxon>
        <taxon>Heteroconchia</taxon>
        <taxon>Palaeoheterodonta</taxon>
        <taxon>Unionida</taxon>
        <taxon>Unionoidea</taxon>
        <taxon>Unionidae</taxon>
        <taxon>Unioninae</taxon>
        <taxon>Sinanodonta</taxon>
    </lineage>
</organism>
<feature type="domain" description="Sialate O-acetylesterase" evidence="2">
    <location>
        <begin position="117"/>
        <end position="316"/>
    </location>
</feature>
<dbReference type="Proteomes" id="UP001634394">
    <property type="component" value="Unassembled WGS sequence"/>
</dbReference>
<evidence type="ECO:0000259" key="2">
    <source>
        <dbReference type="Pfam" id="PF03629"/>
    </source>
</evidence>
<keyword evidence="4" id="KW-1185">Reference proteome</keyword>
<name>A0ABD3X5A7_SINWO</name>
<evidence type="ECO:0000256" key="1">
    <source>
        <dbReference type="ARBA" id="ARBA00022801"/>
    </source>
</evidence>
<comment type="caution">
    <text evidence="3">The sequence shown here is derived from an EMBL/GenBank/DDBJ whole genome shotgun (WGS) entry which is preliminary data.</text>
</comment>
<dbReference type="AlphaFoldDB" id="A0ABD3X5A7"/>
<dbReference type="SUPFAM" id="SSF52266">
    <property type="entry name" value="SGNH hydrolase"/>
    <property type="match status" value="1"/>
</dbReference>
<dbReference type="EMBL" id="JBJQND010000003">
    <property type="protein sequence ID" value="KAL3881432.1"/>
    <property type="molecule type" value="Genomic_DNA"/>
</dbReference>
<gene>
    <name evidence="3" type="ORF">ACJMK2_027874</name>
</gene>
<evidence type="ECO:0000313" key="4">
    <source>
        <dbReference type="Proteomes" id="UP001634394"/>
    </source>
</evidence>
<keyword evidence="1" id="KW-0378">Hydrolase</keyword>
<dbReference type="Gene3D" id="3.40.50.1110">
    <property type="entry name" value="SGNH hydrolase"/>
    <property type="match status" value="1"/>
</dbReference>
<dbReference type="InterPro" id="IPR036514">
    <property type="entry name" value="SGNH_hydro_sf"/>
</dbReference>
<dbReference type="PANTHER" id="PTHR22901">
    <property type="entry name" value="SIALATE O-ACETYLESTERASE"/>
    <property type="match status" value="1"/>
</dbReference>
<sequence length="535" mass="60252">MNQDAATQPRPKVISNEVSVVSNFSFATYFGDHMVLQRGPRRANIWGYAPKGSEGNVVKVTLSPGKMKKMAIVNKGPDGDSLVWKVQLDPVISDSPFNITASLMSMEIMLMDVLFGDIWVCSGQSNMEFTMTQVLNATEELDDVDYPKIRLFAVNRVNSSTPLFDLPDDGIRLPWSLPTKTTVGNSSWGFFSAVCWLYGKYLFKQLQIPLGLVETCWGGTPIEAWSSFEVLQECGVSEVTDISSHLHQPPENFLTGFGGPNTPMVLWNAMVHPLLNMTIYGAIWYQGEANTVINRDYYNCTFPAMINDWREKFHMYSGTDIMFPFGFVQLAGNQPYYHIDSGFPDIRWHQTADIGFVPNEKMLQTFMAVAIDLTDFLSPYGCIHPRDKQDVAARLVLGGLAVAYNKKHVEFQGPFPDMFDFMLQNYTLLIRYNAGVRKMKYYSRIGFEICCSLTSENSCKPGISWWIPAPIIEPGDFHSVVSTSGCHRENVTGARYAWLESPCSFKGCAVYDSVTNLPLSPFIFTNEKFRSMLIH</sequence>
<dbReference type="InterPro" id="IPR039329">
    <property type="entry name" value="SIAE"/>
</dbReference>
<dbReference type="GO" id="GO:0016787">
    <property type="term" value="F:hydrolase activity"/>
    <property type="evidence" value="ECO:0007669"/>
    <property type="project" value="UniProtKB-KW"/>
</dbReference>
<reference evidence="3 4" key="1">
    <citation type="submission" date="2024-11" db="EMBL/GenBank/DDBJ databases">
        <title>Chromosome-level genome assembly of the freshwater bivalve Anodonta woodiana.</title>
        <authorList>
            <person name="Chen X."/>
        </authorList>
    </citation>
    <scope>NUCLEOTIDE SEQUENCE [LARGE SCALE GENOMIC DNA]</scope>
    <source>
        <strain evidence="3">MN2024</strain>
        <tissue evidence="3">Gills</tissue>
    </source>
</reference>
<dbReference type="Pfam" id="PF03629">
    <property type="entry name" value="SASA"/>
    <property type="match status" value="1"/>
</dbReference>
<dbReference type="PANTHER" id="PTHR22901:SF0">
    <property type="entry name" value="SIALATE O-ACETYLESTERASE"/>
    <property type="match status" value="1"/>
</dbReference>
<proteinExistence type="predicted"/>
<evidence type="ECO:0000313" key="3">
    <source>
        <dbReference type="EMBL" id="KAL3881432.1"/>
    </source>
</evidence>
<dbReference type="InterPro" id="IPR005181">
    <property type="entry name" value="SASA"/>
</dbReference>